<proteinExistence type="predicted"/>
<keyword evidence="2" id="KW-1185">Reference proteome</keyword>
<dbReference type="AlphaFoldDB" id="A0A1G7RV19"/>
<evidence type="ECO:0000313" key="2">
    <source>
        <dbReference type="Proteomes" id="UP000323502"/>
    </source>
</evidence>
<evidence type="ECO:0000313" key="1">
    <source>
        <dbReference type="EMBL" id="SDG14049.1"/>
    </source>
</evidence>
<gene>
    <name evidence="1" type="ORF">SAMN05216557_11419</name>
</gene>
<accession>A0A1G7RV19</accession>
<reference evidence="1 2" key="1">
    <citation type="submission" date="2016-10" db="EMBL/GenBank/DDBJ databases">
        <authorList>
            <person name="Varghese N."/>
            <person name="Submissions S."/>
        </authorList>
    </citation>
    <scope>NUCLEOTIDE SEQUENCE [LARGE SCALE GENOMIC DNA]</scope>
    <source>
        <strain evidence="1 2">S7-754</strain>
    </source>
</reference>
<organism evidence="1 2">
    <name type="scientific">Sphingomonas carotinifaciens</name>
    <dbReference type="NCBI Taxonomy" id="1166323"/>
    <lineage>
        <taxon>Bacteria</taxon>
        <taxon>Pseudomonadati</taxon>
        <taxon>Pseudomonadota</taxon>
        <taxon>Alphaproteobacteria</taxon>
        <taxon>Sphingomonadales</taxon>
        <taxon>Sphingomonadaceae</taxon>
        <taxon>Sphingomonas</taxon>
    </lineage>
</organism>
<dbReference type="Proteomes" id="UP000323502">
    <property type="component" value="Unassembled WGS sequence"/>
</dbReference>
<name>A0A1G7RV19_9SPHN</name>
<dbReference type="EMBL" id="FNBI01000014">
    <property type="protein sequence ID" value="SDG14049.1"/>
    <property type="molecule type" value="Genomic_DNA"/>
</dbReference>
<sequence length="38" mass="4229">MSEDQFVRAAALIMGSAYYFGFDALMVAEGTDVRSHRD</sequence>
<protein>
    <submittedName>
        <fullName evidence="1">Uncharacterized protein</fullName>
    </submittedName>
</protein>